<dbReference type="Proteomes" id="UP000292373">
    <property type="component" value="Unassembled WGS sequence"/>
</dbReference>
<reference evidence="8 9" key="1">
    <citation type="submission" date="2019-01" db="EMBL/GenBank/DDBJ databases">
        <title>Lactibacter flavus gen. nov., sp. nov., a novel bacterium of the family Propionibacteriaceae isolated from raw milk and dairy products.</title>
        <authorList>
            <person name="Huptas C."/>
            <person name="Wenning M."/>
            <person name="Breitenwieser F."/>
            <person name="Doll E."/>
            <person name="Von Neubeck M."/>
            <person name="Busse H.-J."/>
            <person name="Scherer S."/>
        </authorList>
    </citation>
    <scope>NUCLEOTIDE SEQUENCE [LARGE SCALE GENOMIC DNA]</scope>
    <source>
        <strain evidence="8 9">KCTC 33808</strain>
    </source>
</reference>
<keyword evidence="9" id="KW-1185">Reference proteome</keyword>
<dbReference type="GO" id="GO:0016787">
    <property type="term" value="F:hydrolase activity"/>
    <property type="evidence" value="ECO:0007669"/>
    <property type="project" value="UniProtKB-KW"/>
</dbReference>
<keyword evidence="3 8" id="KW-0347">Helicase</keyword>
<dbReference type="GO" id="GO:0005524">
    <property type="term" value="F:ATP binding"/>
    <property type="evidence" value="ECO:0007669"/>
    <property type="project" value="UniProtKB-KW"/>
</dbReference>
<dbReference type="InterPro" id="IPR024590">
    <property type="entry name" value="HrpA_C"/>
</dbReference>
<keyword evidence="2 8" id="KW-0378">Hydrolase</keyword>
<dbReference type="Gene3D" id="1.20.120.1080">
    <property type="match status" value="1"/>
</dbReference>
<evidence type="ECO:0000313" key="8">
    <source>
        <dbReference type="EMBL" id="TBT83081.1"/>
    </source>
</evidence>
<evidence type="ECO:0000259" key="7">
    <source>
        <dbReference type="PROSITE" id="PS51194"/>
    </source>
</evidence>
<dbReference type="InterPro" id="IPR014001">
    <property type="entry name" value="Helicase_ATP-bd"/>
</dbReference>
<dbReference type="PROSITE" id="PS51194">
    <property type="entry name" value="HELICASE_CTER"/>
    <property type="match status" value="1"/>
</dbReference>
<gene>
    <name evidence="8" type="primary">hrpA</name>
    <name evidence="8" type="ORF">ET989_12310</name>
</gene>
<dbReference type="InterPro" id="IPR011545">
    <property type="entry name" value="DEAD/DEAH_box_helicase_dom"/>
</dbReference>
<dbReference type="CDD" id="cd18791">
    <property type="entry name" value="SF2_C_RHA"/>
    <property type="match status" value="1"/>
</dbReference>
<dbReference type="InterPro" id="IPR001650">
    <property type="entry name" value="Helicase_C-like"/>
</dbReference>
<name>A0A4Q9KDC9_9ACTN</name>
<dbReference type="Pfam" id="PF11898">
    <property type="entry name" value="DUF3418"/>
    <property type="match status" value="1"/>
</dbReference>
<dbReference type="RefSeq" id="WP_131169420.1">
    <property type="nucleotide sequence ID" value="NZ_SDMQ01000014.1"/>
</dbReference>
<evidence type="ECO:0000256" key="1">
    <source>
        <dbReference type="ARBA" id="ARBA00022741"/>
    </source>
</evidence>
<dbReference type="FunFam" id="1.20.120.1080:FF:000005">
    <property type="entry name" value="ATP-dependent helicase HrpA"/>
    <property type="match status" value="1"/>
</dbReference>
<evidence type="ECO:0000256" key="5">
    <source>
        <dbReference type="SAM" id="MobiDB-lite"/>
    </source>
</evidence>
<dbReference type="SMART" id="SM00490">
    <property type="entry name" value="HELICc"/>
    <property type="match status" value="1"/>
</dbReference>
<dbReference type="FunFam" id="3.40.50.300:FF:001922">
    <property type="entry name" value="DEAH (Asp-Glu-Ala-His) box polypeptide 29"/>
    <property type="match status" value="1"/>
</dbReference>
<dbReference type="Gene3D" id="3.40.50.300">
    <property type="entry name" value="P-loop containing nucleotide triphosphate hydrolases"/>
    <property type="match status" value="2"/>
</dbReference>
<dbReference type="InterPro" id="IPR027417">
    <property type="entry name" value="P-loop_NTPase"/>
</dbReference>
<dbReference type="GO" id="GO:0003724">
    <property type="term" value="F:RNA helicase activity"/>
    <property type="evidence" value="ECO:0007669"/>
    <property type="project" value="UniProtKB-EC"/>
</dbReference>
<comment type="caution">
    <text evidence="8">The sequence shown here is derived from an EMBL/GenBank/DDBJ whole genome shotgun (WGS) entry which is preliminary data.</text>
</comment>
<dbReference type="Pfam" id="PF00270">
    <property type="entry name" value="DEAD"/>
    <property type="match status" value="1"/>
</dbReference>
<dbReference type="EMBL" id="SDMQ01000014">
    <property type="protein sequence ID" value="TBT83081.1"/>
    <property type="molecule type" value="Genomic_DNA"/>
</dbReference>
<dbReference type="Pfam" id="PF00271">
    <property type="entry name" value="Helicase_C"/>
    <property type="match status" value="1"/>
</dbReference>
<dbReference type="EC" id="3.6.4.13" evidence="8"/>
<dbReference type="InterPro" id="IPR007502">
    <property type="entry name" value="Helicase-assoc_dom"/>
</dbReference>
<dbReference type="NCBIfam" id="TIGR01967">
    <property type="entry name" value="DEAH_box_HrpA"/>
    <property type="match status" value="1"/>
</dbReference>
<dbReference type="PANTHER" id="PTHR18934:SF99">
    <property type="entry name" value="ATP-DEPENDENT RNA HELICASE DHX37-RELATED"/>
    <property type="match status" value="1"/>
</dbReference>
<dbReference type="GO" id="GO:0003723">
    <property type="term" value="F:RNA binding"/>
    <property type="evidence" value="ECO:0007669"/>
    <property type="project" value="TreeGrafter"/>
</dbReference>
<accession>A0A4Q9KDC9</accession>
<proteinExistence type="predicted"/>
<dbReference type="Pfam" id="PF07717">
    <property type="entry name" value="OB_NTP_bind"/>
    <property type="match status" value="1"/>
</dbReference>
<dbReference type="SMART" id="SM00847">
    <property type="entry name" value="HA2"/>
    <property type="match status" value="1"/>
</dbReference>
<dbReference type="InterPro" id="IPR010222">
    <property type="entry name" value="RNA_helicase_HrpA"/>
</dbReference>
<evidence type="ECO:0000256" key="2">
    <source>
        <dbReference type="ARBA" id="ARBA00022801"/>
    </source>
</evidence>
<keyword evidence="1" id="KW-0547">Nucleotide-binding</keyword>
<dbReference type="Pfam" id="PF21010">
    <property type="entry name" value="HA2_C"/>
    <property type="match status" value="1"/>
</dbReference>
<dbReference type="SMART" id="SM00487">
    <property type="entry name" value="DEXDc"/>
    <property type="match status" value="1"/>
</dbReference>
<evidence type="ECO:0000259" key="6">
    <source>
        <dbReference type="PROSITE" id="PS51192"/>
    </source>
</evidence>
<dbReference type="PANTHER" id="PTHR18934">
    <property type="entry name" value="ATP-DEPENDENT RNA HELICASE"/>
    <property type="match status" value="1"/>
</dbReference>
<dbReference type="InterPro" id="IPR011709">
    <property type="entry name" value="DEAD-box_helicase_OB_fold"/>
</dbReference>
<sequence>MPENPRAGDLRLEFDPALPISAAVDEIRALIAAHQVVVVAGETGSGKTTQLPKIALLAGRSRIAHTQPRRLAARTVATRIAQEMGVEIGDAVGYQVRFTRQATRRTKVKLMTDGILLAEIGHDRDLRHYDTIIIDEAHERSLNIDFLLGYLKQLLPRRPDLKVIITSATIDTARFAEHFGDAPIVEVSGRTYPVEIVYEPLEHENDLVDGIARAVTQLHALGEGDILVFCSGERDIRDAADAIEALKLRNTEVLPLFARLSAAEQDRVFRPHPGTMRVVLATNVAETSLTVPGIRYVVDPGFARMSRYSARTKVQRLPIEPVSQASANQRAGRCGRLGPGIAIRLYSEDDFLARPAFTEPEILRTNLASVILQMADARLGAIEDFPFVEPPDRSQVRDGLRLLKELGALQEDRASKGREHKPSAEGPRLTKTGRLLARLPIDPRLGRMLVEAGRRGAAWDVLPIVAALAIPDVRERPSEKQAEADALHRRFWSEDGAAHAAAGEAHGDRDPSDIAAIWRLWDYLRSQRNELSGNAFRRMCRDEFLNFLRIREWQDLVSQLREVVGELDLDTNAPDRDADHRRRRAKEPRTASGHTPDWEAVHTAVLSGLLSHVGLRDESSTAPKTQQRRGRRPMAEYLGARGARFAIQPGSAAAKAEPPLVMAVELVETSRLWARTVAPVTAEQVEEVGTHLITRQYSEPRWSVSGGQCVADERVSLLGVPIVAGRTVSYGRIDPVVARQMFIQSALVEGQWRTRHHFYARNEKVRAEAEELEERTRRRDIVVDDAAIHAFYDERIPADITSVAHFDRWWRDKRRVEDDYLDLAMADLVDDTDAVDADAFPDTWTVGPTDLPVSYVFAPGAHRDGVSVDVDVSVLNQVDPAPFTWQVPGLRDELATELIRSLPKAVRTRFVPAPDWGRRALTWLDDHPDRASLAFPDALAAALGALSGEPLDATLFNESALPDHLTVRYVITDGRRELGAGKDFESLRKQFAPRLNKRLNAAASDVAHPGAKKWEFGTIPATREVDRDPTPLVGYPALVDQGETVGVRIANTAAKASRWQARGLRRLVMLESPDPTRSVFIHLSNAEKIALSGGPYANLNALLADVRLKATGDLIAQHRVDPDTIRDEASFRRLVDMVRPDAAERMQAITRVAARILTRHAEVRAELARRPEGETRDDITAQLDNLVFDGFIAATPEPHFTRLDKYLHAVDVRLKGWTANPARELQNLSVIAELEDAYAAAVAVHEVGELPAAAVEAGWLLEELRVSLFAQSLGTAQPVSAKRVRGVLAALS</sequence>
<keyword evidence="4" id="KW-0067">ATP-binding</keyword>
<dbReference type="OrthoDB" id="9805617at2"/>
<feature type="domain" description="Helicase C-terminal" evidence="7">
    <location>
        <begin position="214"/>
        <end position="378"/>
    </location>
</feature>
<dbReference type="SUPFAM" id="SSF52540">
    <property type="entry name" value="P-loop containing nucleoside triphosphate hydrolases"/>
    <property type="match status" value="1"/>
</dbReference>
<feature type="region of interest" description="Disordered" evidence="5">
    <location>
        <begin position="570"/>
        <end position="598"/>
    </location>
</feature>
<dbReference type="PROSITE" id="PS51192">
    <property type="entry name" value="HELICASE_ATP_BIND_1"/>
    <property type="match status" value="1"/>
</dbReference>
<protein>
    <submittedName>
        <fullName evidence="8">ATP-dependent RNA helicase HrpA</fullName>
        <ecNumber evidence="8">3.6.4.13</ecNumber>
    </submittedName>
</protein>
<evidence type="ECO:0000256" key="4">
    <source>
        <dbReference type="ARBA" id="ARBA00022840"/>
    </source>
</evidence>
<organism evidence="8 9">
    <name type="scientific">Propioniciclava sinopodophylli</name>
    <dbReference type="NCBI Taxonomy" id="1837344"/>
    <lineage>
        <taxon>Bacteria</taxon>
        <taxon>Bacillati</taxon>
        <taxon>Actinomycetota</taxon>
        <taxon>Actinomycetes</taxon>
        <taxon>Propionibacteriales</taxon>
        <taxon>Propionibacteriaceae</taxon>
        <taxon>Propioniciclava</taxon>
    </lineage>
</organism>
<evidence type="ECO:0000313" key="9">
    <source>
        <dbReference type="Proteomes" id="UP000292373"/>
    </source>
</evidence>
<feature type="domain" description="Helicase ATP-binding" evidence="6">
    <location>
        <begin position="28"/>
        <end position="188"/>
    </location>
</feature>
<evidence type="ECO:0000256" key="3">
    <source>
        <dbReference type="ARBA" id="ARBA00022806"/>
    </source>
</evidence>